<sequence length="189" mass="21035">MRSTAAPYTIRARVAGEPGRNKPGTGSITPLFSFVNTSAARRQTFAEEGGLANKPFPSIAFASATAARLHVASQIEQLRRRVIRHRKAQGCRLPDWLHAVRAARRSQAGRLSEEARVLEREQLRQQQQQQQHLRWSVSLQRGSSATPAEAQRQSPIVKNEARSPQGQPHETPTPPPPRVRHNGKHSDTI</sequence>
<reference evidence="1" key="1">
    <citation type="submission" date="2020-05" db="EMBL/GenBank/DDBJ databases">
        <title>Large-scale comparative analyses of tick genomes elucidate their genetic diversity and vector capacities.</title>
        <authorList>
            <person name="Jia N."/>
            <person name="Wang J."/>
            <person name="Shi W."/>
            <person name="Du L."/>
            <person name="Sun Y."/>
            <person name="Zhan W."/>
            <person name="Jiang J."/>
            <person name="Wang Q."/>
            <person name="Zhang B."/>
            <person name="Ji P."/>
            <person name="Sakyi L.B."/>
            <person name="Cui X."/>
            <person name="Yuan T."/>
            <person name="Jiang B."/>
            <person name="Yang W."/>
            <person name="Lam T.T.-Y."/>
            <person name="Chang Q."/>
            <person name="Ding S."/>
            <person name="Wang X."/>
            <person name="Zhu J."/>
            <person name="Ruan X."/>
            <person name="Zhao L."/>
            <person name="Wei J."/>
            <person name="Que T."/>
            <person name="Du C."/>
            <person name="Cheng J."/>
            <person name="Dai P."/>
            <person name="Han X."/>
            <person name="Huang E."/>
            <person name="Gao Y."/>
            <person name="Liu J."/>
            <person name="Shao H."/>
            <person name="Ye R."/>
            <person name="Li L."/>
            <person name="Wei W."/>
            <person name="Wang X."/>
            <person name="Wang C."/>
            <person name="Yang T."/>
            <person name="Huo Q."/>
            <person name="Li W."/>
            <person name="Guo W."/>
            <person name="Chen H."/>
            <person name="Zhou L."/>
            <person name="Ni X."/>
            <person name="Tian J."/>
            <person name="Zhou Y."/>
            <person name="Sheng Y."/>
            <person name="Liu T."/>
            <person name="Pan Y."/>
            <person name="Xia L."/>
            <person name="Li J."/>
            <person name="Zhao F."/>
            <person name="Cao W."/>
        </authorList>
    </citation>
    <scope>NUCLEOTIDE SEQUENCE</scope>
    <source>
        <strain evidence="1">Hyas-2018</strain>
    </source>
</reference>
<dbReference type="EMBL" id="CM023481">
    <property type="protein sequence ID" value="KAH6944645.1"/>
    <property type="molecule type" value="Genomic_DNA"/>
</dbReference>
<evidence type="ECO:0000313" key="2">
    <source>
        <dbReference type="Proteomes" id="UP000821845"/>
    </source>
</evidence>
<proteinExistence type="predicted"/>
<accession>A0ACB7TCA1</accession>
<name>A0ACB7TCA1_HYAAI</name>
<comment type="caution">
    <text evidence="1">The sequence shown here is derived from an EMBL/GenBank/DDBJ whole genome shotgun (WGS) entry which is preliminary data.</text>
</comment>
<gene>
    <name evidence="1" type="ORF">HPB50_004422</name>
</gene>
<evidence type="ECO:0000313" key="1">
    <source>
        <dbReference type="EMBL" id="KAH6944645.1"/>
    </source>
</evidence>
<dbReference type="Proteomes" id="UP000821845">
    <property type="component" value="Chromosome 1"/>
</dbReference>
<keyword evidence="2" id="KW-1185">Reference proteome</keyword>
<organism evidence="1 2">
    <name type="scientific">Hyalomma asiaticum</name>
    <name type="common">Tick</name>
    <dbReference type="NCBI Taxonomy" id="266040"/>
    <lineage>
        <taxon>Eukaryota</taxon>
        <taxon>Metazoa</taxon>
        <taxon>Ecdysozoa</taxon>
        <taxon>Arthropoda</taxon>
        <taxon>Chelicerata</taxon>
        <taxon>Arachnida</taxon>
        <taxon>Acari</taxon>
        <taxon>Parasitiformes</taxon>
        <taxon>Ixodida</taxon>
        <taxon>Ixodoidea</taxon>
        <taxon>Ixodidae</taxon>
        <taxon>Hyalomminae</taxon>
        <taxon>Hyalomma</taxon>
    </lineage>
</organism>
<protein>
    <submittedName>
        <fullName evidence="1">Uncharacterized protein</fullName>
    </submittedName>
</protein>